<dbReference type="Proteomes" id="UP000193710">
    <property type="component" value="Unassembled WGS sequence"/>
</dbReference>
<reference evidence="2 3" key="3">
    <citation type="submission" date="2016-01" db="EMBL/GenBank/DDBJ databases">
        <title>The new phylogeny of the genus Mycobacterium.</title>
        <authorList>
            <person name="Tarcisio F."/>
            <person name="Conor M."/>
            <person name="Antonella G."/>
            <person name="Elisabetta G."/>
            <person name="Giulia F.S."/>
            <person name="Sara T."/>
            <person name="Anna F."/>
            <person name="Clotilde B."/>
            <person name="Roberto B."/>
            <person name="Veronica D.S."/>
            <person name="Fabio R."/>
            <person name="Monica P."/>
            <person name="Olivier J."/>
            <person name="Enrico T."/>
            <person name="Nicola S."/>
        </authorList>
    </citation>
    <scope>NUCLEOTIDE SEQUENCE [LARGE SCALE GENOMIC DNA]</scope>
    <source>
        <strain evidence="2 3">DSM 44626</strain>
    </source>
</reference>
<dbReference type="EMBL" id="HG964447">
    <property type="protein sequence ID" value="CDO91608.1"/>
    <property type="molecule type" value="Genomic_DNA"/>
</dbReference>
<gene>
    <name evidence="2" type="ORF">AWC29_05175</name>
    <name evidence="1" type="ORF">BN973_06017</name>
</gene>
<keyword evidence="3" id="KW-1185">Reference proteome</keyword>
<proteinExistence type="predicted"/>
<sequence>MAVYGDGECLAGPDGCEGEVFARSTLSGSGDAYYRCDHHYEAYAVRLQPVMDDINRRYPAMAPADWDPYYAGEAWDEDGW</sequence>
<dbReference type="OrthoDB" id="4466527at2"/>
<accession>A0A024K813</accession>
<dbReference type="Proteomes" id="UP000028880">
    <property type="component" value="Unassembled WGS sequence"/>
</dbReference>
<dbReference type="RefSeq" id="WP_051641717.1">
    <property type="nucleotide sequence ID" value="NZ_HG964447.1"/>
</dbReference>
<evidence type="ECO:0000313" key="2">
    <source>
        <dbReference type="EMBL" id="ORX07574.1"/>
    </source>
</evidence>
<organism evidence="1">
    <name type="scientific">Mycobacterium triplex</name>
    <dbReference type="NCBI Taxonomy" id="47839"/>
    <lineage>
        <taxon>Bacteria</taxon>
        <taxon>Bacillati</taxon>
        <taxon>Actinomycetota</taxon>
        <taxon>Actinomycetes</taxon>
        <taxon>Mycobacteriales</taxon>
        <taxon>Mycobacteriaceae</taxon>
        <taxon>Mycobacterium</taxon>
        <taxon>Mycobacterium simiae complex</taxon>
    </lineage>
</organism>
<evidence type="ECO:0000313" key="3">
    <source>
        <dbReference type="Proteomes" id="UP000193710"/>
    </source>
</evidence>
<reference evidence="1" key="2">
    <citation type="submission" date="2014-04" db="EMBL/GenBank/DDBJ databases">
        <authorList>
            <person name="Urmite Genomes U."/>
        </authorList>
    </citation>
    <scope>NUCLEOTIDE SEQUENCE</scope>
    <source>
        <strain evidence="1">DSM 44626</strain>
    </source>
</reference>
<evidence type="ECO:0000313" key="1">
    <source>
        <dbReference type="EMBL" id="CDO91608.1"/>
    </source>
</evidence>
<dbReference type="EMBL" id="LQPY01000004">
    <property type="protein sequence ID" value="ORX07574.1"/>
    <property type="molecule type" value="Genomic_DNA"/>
</dbReference>
<dbReference type="HOGENOM" id="CLU_2585976_0_0_11"/>
<protein>
    <submittedName>
        <fullName evidence="1">Uncharacterized protein</fullName>
    </submittedName>
</protein>
<dbReference type="eggNOG" id="ENOG5032JM2">
    <property type="taxonomic scope" value="Bacteria"/>
</dbReference>
<reference evidence="1" key="1">
    <citation type="journal article" date="2014" name="Genome Announc.">
        <title>Draft Genome Sequence of Mycobacterium triplex DSM 44626.</title>
        <authorList>
            <person name="Sassi M."/>
            <person name="Croce O."/>
            <person name="Robert C."/>
            <person name="Raoult D."/>
            <person name="Drancourt M."/>
        </authorList>
    </citation>
    <scope>NUCLEOTIDE SEQUENCE [LARGE SCALE GENOMIC DNA]</scope>
    <source>
        <strain evidence="1">DSM 44626</strain>
    </source>
</reference>
<name>A0A024K813_9MYCO</name>
<dbReference type="AlphaFoldDB" id="A0A024K813"/>